<feature type="transmembrane region" description="Helical" evidence="7">
    <location>
        <begin position="337"/>
        <end position="357"/>
    </location>
</feature>
<dbReference type="GO" id="GO:0055085">
    <property type="term" value="P:transmembrane transport"/>
    <property type="evidence" value="ECO:0007669"/>
    <property type="project" value="TreeGrafter"/>
</dbReference>
<proteinExistence type="inferred from homology"/>
<dbReference type="AlphaFoldDB" id="A0A2Z5FY73"/>
<dbReference type="RefSeq" id="WP_236657409.1">
    <property type="nucleotide sequence ID" value="NZ_CP030840.1"/>
</dbReference>
<feature type="transmembrane region" description="Helical" evidence="7">
    <location>
        <begin position="260"/>
        <end position="282"/>
    </location>
</feature>
<evidence type="ECO:0000256" key="4">
    <source>
        <dbReference type="ARBA" id="ARBA00022989"/>
    </source>
</evidence>
<evidence type="ECO:0000256" key="3">
    <source>
        <dbReference type="ARBA" id="ARBA00022692"/>
    </source>
</evidence>
<evidence type="ECO:0000256" key="6">
    <source>
        <dbReference type="SAM" id="MobiDB-lite"/>
    </source>
</evidence>
<keyword evidence="3 7" id="KW-0812">Transmembrane</keyword>
<evidence type="ECO:0000256" key="5">
    <source>
        <dbReference type="ARBA" id="ARBA00023136"/>
    </source>
</evidence>
<evidence type="ECO:0000256" key="7">
    <source>
        <dbReference type="SAM" id="Phobius"/>
    </source>
</evidence>
<dbReference type="Proteomes" id="UP000253606">
    <property type="component" value="Chromosome"/>
</dbReference>
<dbReference type="PANTHER" id="PTHR21716">
    <property type="entry name" value="TRANSMEMBRANE PROTEIN"/>
    <property type="match status" value="1"/>
</dbReference>
<comment type="similarity">
    <text evidence="2">Belongs to the autoinducer-2 exporter (AI-2E) (TC 2.A.86) family.</text>
</comment>
<dbReference type="KEGG" id="abas:ACPOL_2489"/>
<sequence>MEIQRARNGLLASEPVLLLAIVIAVLYFGRPILIPVALALTLNFLLAPAVIYLHRFRIRRVPAVIIVVVIAGSIVGSVGWVVARQLVRIADQMPDYRENLHQKMEALHAPSVSPFSRAINGVKEVGQEFYGTAQSPTPPAALPATGAAPASRPRKTKTAESDAVPAPVPVQAAPTPVVVVQPSRGIPDLIATLIPVVRPLGETVFVLVLTIYMLINREDLHNRLLLLAGMGHLNLVTKALDDAGKRISTYLTINFLVNAGYGLCFGLGLFAIGIPNATLWGVIASILRFVPYIGTSMGVLLPFVFALGVYGPWGPALVVLALFGLLEFSVSNFLEPWLYGSHTGISTLALLIMAVFWTLLWGWPGLVLSTPLTVCLIVMGLHLPEMSFLKTLLGDDAELAPEAKFYERLLAMDQAEARAIAERFLASHPMAELYDTILLPALFLAERDRHQGSLDQVRANFVFQCANELIAELSDTAILSADGTPQGSSRLRVKSFPVICVSTQDQADEIVATMLAQILEQAGNRTLQLPSHALSDEILSRLAEETDTVIYISAIPPFAFADTRALCQRIRHRLPQNRIVVGLWDSTIDAERVRERLSTCHPDRVVTNLSQALAIAREWQEPGLYPELAVRASREN</sequence>
<dbReference type="EMBL" id="CP030840">
    <property type="protein sequence ID" value="AXC11811.1"/>
    <property type="molecule type" value="Genomic_DNA"/>
</dbReference>
<feature type="transmembrane region" description="Helical" evidence="7">
    <location>
        <begin position="363"/>
        <end position="383"/>
    </location>
</feature>
<protein>
    <submittedName>
        <fullName evidence="8">Transport protein</fullName>
    </submittedName>
</protein>
<feature type="region of interest" description="Disordered" evidence="6">
    <location>
        <begin position="133"/>
        <end position="164"/>
    </location>
</feature>
<evidence type="ECO:0000313" key="8">
    <source>
        <dbReference type="EMBL" id="AXC11811.1"/>
    </source>
</evidence>
<keyword evidence="9" id="KW-1185">Reference proteome</keyword>
<evidence type="ECO:0000256" key="1">
    <source>
        <dbReference type="ARBA" id="ARBA00004141"/>
    </source>
</evidence>
<accession>A0A2Z5FY73</accession>
<organism evidence="8 9">
    <name type="scientific">Acidisarcina polymorpha</name>
    <dbReference type="NCBI Taxonomy" id="2211140"/>
    <lineage>
        <taxon>Bacteria</taxon>
        <taxon>Pseudomonadati</taxon>
        <taxon>Acidobacteriota</taxon>
        <taxon>Terriglobia</taxon>
        <taxon>Terriglobales</taxon>
        <taxon>Acidobacteriaceae</taxon>
        <taxon>Acidisarcina</taxon>
    </lineage>
</organism>
<dbReference type="GO" id="GO:0016020">
    <property type="term" value="C:membrane"/>
    <property type="evidence" value="ECO:0007669"/>
    <property type="project" value="UniProtKB-SubCell"/>
</dbReference>
<keyword evidence="4 7" id="KW-1133">Transmembrane helix</keyword>
<evidence type="ECO:0000313" key="9">
    <source>
        <dbReference type="Proteomes" id="UP000253606"/>
    </source>
</evidence>
<reference evidence="8 9" key="1">
    <citation type="journal article" date="2018" name="Front. Microbiol.">
        <title>Hydrolytic Capabilities as a Key to Environmental Success: Chitinolytic and Cellulolytic Acidobacteria From Acidic Sub-arctic Soils and Boreal Peatlands.</title>
        <authorList>
            <person name="Belova S.E."/>
            <person name="Ravin N.V."/>
            <person name="Pankratov T.A."/>
            <person name="Rakitin A.L."/>
            <person name="Ivanova A.A."/>
            <person name="Beletsky A.V."/>
            <person name="Mardanov A.V."/>
            <person name="Sinninghe Damste J.S."/>
            <person name="Dedysh S.N."/>
        </authorList>
    </citation>
    <scope>NUCLEOTIDE SEQUENCE [LARGE SCALE GENOMIC DNA]</scope>
    <source>
        <strain evidence="8 9">SBC82</strain>
    </source>
</reference>
<keyword evidence="5 7" id="KW-0472">Membrane</keyword>
<dbReference type="Pfam" id="PF01594">
    <property type="entry name" value="AI-2E_transport"/>
    <property type="match status" value="2"/>
</dbReference>
<dbReference type="PANTHER" id="PTHR21716:SF64">
    <property type="entry name" value="AI-2 TRANSPORT PROTEIN TQSA"/>
    <property type="match status" value="1"/>
</dbReference>
<gene>
    <name evidence="8" type="ORF">ACPOL_2489</name>
</gene>
<evidence type="ECO:0000256" key="2">
    <source>
        <dbReference type="ARBA" id="ARBA00009773"/>
    </source>
</evidence>
<feature type="transmembrane region" description="Helical" evidence="7">
    <location>
        <begin position="61"/>
        <end position="83"/>
    </location>
</feature>
<dbReference type="InterPro" id="IPR002549">
    <property type="entry name" value="AI-2E-like"/>
</dbReference>
<comment type="subcellular location">
    <subcellularLocation>
        <location evidence="1">Membrane</location>
        <topology evidence="1">Multi-pass membrane protein</topology>
    </subcellularLocation>
</comment>
<feature type="transmembrane region" description="Helical" evidence="7">
    <location>
        <begin position="9"/>
        <end position="28"/>
    </location>
</feature>
<feature type="transmembrane region" description="Helical" evidence="7">
    <location>
        <begin position="34"/>
        <end position="54"/>
    </location>
</feature>
<name>A0A2Z5FY73_9BACT</name>